<evidence type="ECO:0000313" key="4">
    <source>
        <dbReference type="EMBL" id="RUT44432.1"/>
    </source>
</evidence>
<dbReference type="GO" id="GO:0032259">
    <property type="term" value="P:methylation"/>
    <property type="evidence" value="ECO:0007669"/>
    <property type="project" value="UniProtKB-KW"/>
</dbReference>
<dbReference type="GO" id="GO:0008171">
    <property type="term" value="F:O-methyltransferase activity"/>
    <property type="evidence" value="ECO:0007669"/>
    <property type="project" value="InterPro"/>
</dbReference>
<dbReference type="Gene3D" id="3.40.50.150">
    <property type="entry name" value="Vaccinia Virus protein VP39"/>
    <property type="match status" value="1"/>
</dbReference>
<evidence type="ECO:0000256" key="1">
    <source>
        <dbReference type="ARBA" id="ARBA00022603"/>
    </source>
</evidence>
<reference evidence="4 5" key="1">
    <citation type="submission" date="2018-12" db="EMBL/GenBank/DDBJ databases">
        <authorList>
            <person name="Sun L."/>
            <person name="Chen Z."/>
        </authorList>
    </citation>
    <scope>NUCLEOTIDE SEQUENCE [LARGE SCALE GENOMIC DNA]</scope>
    <source>
        <strain evidence="4 5">DSM 15890</strain>
    </source>
</reference>
<evidence type="ECO:0000313" key="5">
    <source>
        <dbReference type="Proteomes" id="UP000279446"/>
    </source>
</evidence>
<dbReference type="InterPro" id="IPR029063">
    <property type="entry name" value="SAM-dependent_MTases_sf"/>
</dbReference>
<keyword evidence="3" id="KW-0949">S-adenosyl-L-methionine</keyword>
<accession>A0A433Y5Y6</accession>
<dbReference type="CDD" id="cd02440">
    <property type="entry name" value="AdoMet_MTases"/>
    <property type="match status" value="1"/>
</dbReference>
<dbReference type="RefSeq" id="WP_127193377.1">
    <property type="nucleotide sequence ID" value="NZ_RZNY01000015.1"/>
</dbReference>
<dbReference type="EMBL" id="RZNY01000015">
    <property type="protein sequence ID" value="RUT44432.1"/>
    <property type="molecule type" value="Genomic_DNA"/>
</dbReference>
<keyword evidence="2 4" id="KW-0808">Transferase</keyword>
<dbReference type="GO" id="GO:0008757">
    <property type="term" value="F:S-adenosylmethionine-dependent methyltransferase activity"/>
    <property type="evidence" value="ECO:0007669"/>
    <property type="project" value="TreeGrafter"/>
</dbReference>
<dbReference type="PROSITE" id="PS51682">
    <property type="entry name" value="SAM_OMT_I"/>
    <property type="match status" value="1"/>
</dbReference>
<name>A0A433Y5Y6_9BACL</name>
<protein>
    <submittedName>
        <fullName evidence="4">O-methyltransferase</fullName>
    </submittedName>
</protein>
<keyword evidence="1 4" id="KW-0489">Methyltransferase</keyword>
<proteinExistence type="predicted"/>
<evidence type="ECO:0000256" key="2">
    <source>
        <dbReference type="ARBA" id="ARBA00022679"/>
    </source>
</evidence>
<keyword evidence="5" id="KW-1185">Reference proteome</keyword>
<dbReference type="AlphaFoldDB" id="A0A433Y5Y6"/>
<dbReference type="Proteomes" id="UP000279446">
    <property type="component" value="Unassembled WGS sequence"/>
</dbReference>
<dbReference type="PANTHER" id="PTHR10509:SF14">
    <property type="entry name" value="CAFFEOYL-COA O-METHYLTRANSFERASE 3-RELATED"/>
    <property type="match status" value="1"/>
</dbReference>
<sequence>MSNIKDYILSFITLDNNLLGSISEEEAQRKDIQPGVGPEVGKLLGLLIRLIDAKSVLEFGSCIGYSTIWIAEALKETCGELLSIEYNENILTEAKKNVERAGLDQVVNFRLGDASEIIKSLSGPYDLIIQDCDKALYPEMLEECIRLTRLNGIIIADDTLFKPMGIPDKFSRPVDEYNHKVFSDDRLYSIILPIGDGITISIKIKE</sequence>
<dbReference type="InterPro" id="IPR050362">
    <property type="entry name" value="Cation-dep_OMT"/>
</dbReference>
<evidence type="ECO:0000256" key="3">
    <source>
        <dbReference type="ARBA" id="ARBA00022691"/>
    </source>
</evidence>
<organism evidence="4 5">
    <name type="scientific">Paenibacillus anaericanus</name>
    <dbReference type="NCBI Taxonomy" id="170367"/>
    <lineage>
        <taxon>Bacteria</taxon>
        <taxon>Bacillati</taxon>
        <taxon>Bacillota</taxon>
        <taxon>Bacilli</taxon>
        <taxon>Bacillales</taxon>
        <taxon>Paenibacillaceae</taxon>
        <taxon>Paenibacillus</taxon>
    </lineage>
</organism>
<dbReference type="InterPro" id="IPR002935">
    <property type="entry name" value="SAM_O-MeTrfase"/>
</dbReference>
<dbReference type="PANTHER" id="PTHR10509">
    <property type="entry name" value="O-METHYLTRANSFERASE-RELATED"/>
    <property type="match status" value="1"/>
</dbReference>
<gene>
    <name evidence="4" type="ORF">EJP82_17595</name>
</gene>
<dbReference type="OrthoDB" id="9799672at2"/>
<dbReference type="Pfam" id="PF01596">
    <property type="entry name" value="Methyltransf_3"/>
    <property type="match status" value="1"/>
</dbReference>
<comment type="caution">
    <text evidence="4">The sequence shown here is derived from an EMBL/GenBank/DDBJ whole genome shotgun (WGS) entry which is preliminary data.</text>
</comment>
<dbReference type="SUPFAM" id="SSF53335">
    <property type="entry name" value="S-adenosyl-L-methionine-dependent methyltransferases"/>
    <property type="match status" value="1"/>
</dbReference>